<dbReference type="RefSeq" id="WP_102950148.1">
    <property type="nucleotide sequence ID" value="NZ_CP024847.1"/>
</dbReference>
<dbReference type="PANTHER" id="PTHR43233">
    <property type="entry name" value="FAMILY N-ACETYLTRANSFERASE, PUTATIVE (AFU_ORTHOLOGUE AFUA_6G03350)-RELATED"/>
    <property type="match status" value="1"/>
</dbReference>
<dbReference type="Gene3D" id="3.40.630.30">
    <property type="match status" value="1"/>
</dbReference>
<gene>
    <name evidence="2" type="ORF">CUN60_00545</name>
</gene>
<sequence>MLYDKDTLLQKGYIIIGNQTQLDYDYIHAKLSTTYWAKKRSFEATKTAFENSFVKLVLHHDKLVGFARLVTDYAIFGYLADVFIDESHRGNGLAKWLVSELLEDPKTVNIKKIMLRTNDAQSLYRQLGFGIAPDPERNMEKIHLNI</sequence>
<protein>
    <submittedName>
        <fullName evidence="2">GNAT family N-acetyltransferase</fullName>
    </submittedName>
</protein>
<dbReference type="KEGG" id="nba:CUN60_00545"/>
<feature type="domain" description="N-acetyltransferase" evidence="1">
    <location>
        <begin position="14"/>
        <end position="146"/>
    </location>
</feature>
<reference evidence="3" key="1">
    <citation type="submission" date="2017-11" db="EMBL/GenBank/DDBJ databases">
        <authorList>
            <person name="Chan K.G."/>
            <person name="Lee L.S."/>
        </authorList>
    </citation>
    <scope>NUCLEOTIDE SEQUENCE [LARGE SCALE GENOMIC DNA]</scope>
    <source>
        <strain evidence="3">DSM 100970</strain>
    </source>
</reference>
<dbReference type="OrthoDB" id="3216107at2"/>
<evidence type="ECO:0000259" key="1">
    <source>
        <dbReference type="PROSITE" id="PS51186"/>
    </source>
</evidence>
<dbReference type="Pfam" id="PF00583">
    <property type="entry name" value="Acetyltransf_1"/>
    <property type="match status" value="1"/>
</dbReference>
<dbReference type="PANTHER" id="PTHR43233:SF1">
    <property type="entry name" value="FAMILY N-ACETYLTRANSFERASE, PUTATIVE (AFU_ORTHOLOGUE AFUA_6G03350)-RELATED"/>
    <property type="match status" value="1"/>
</dbReference>
<dbReference type="InterPro" id="IPR000182">
    <property type="entry name" value="GNAT_dom"/>
</dbReference>
<dbReference type="SUPFAM" id="SSF55729">
    <property type="entry name" value="Acyl-CoA N-acyltransferases (Nat)"/>
    <property type="match status" value="1"/>
</dbReference>
<proteinExistence type="predicted"/>
<keyword evidence="2" id="KW-0808">Transferase</keyword>
<name>A0A2I7N326_9NEIS</name>
<dbReference type="PROSITE" id="PS51186">
    <property type="entry name" value="GNAT"/>
    <property type="match status" value="1"/>
</dbReference>
<evidence type="ECO:0000313" key="3">
    <source>
        <dbReference type="Proteomes" id="UP000236655"/>
    </source>
</evidence>
<dbReference type="Proteomes" id="UP000236655">
    <property type="component" value="Chromosome"/>
</dbReference>
<dbReference type="AlphaFoldDB" id="A0A2I7N326"/>
<evidence type="ECO:0000313" key="2">
    <source>
        <dbReference type="EMBL" id="AUR50848.1"/>
    </source>
</evidence>
<dbReference type="CDD" id="cd04301">
    <property type="entry name" value="NAT_SF"/>
    <property type="match status" value="1"/>
</dbReference>
<keyword evidence="3" id="KW-1185">Reference proteome</keyword>
<dbReference type="GO" id="GO:0016747">
    <property type="term" value="F:acyltransferase activity, transferring groups other than amino-acyl groups"/>
    <property type="evidence" value="ECO:0007669"/>
    <property type="project" value="InterPro"/>
</dbReference>
<dbReference type="InterPro" id="IPR016181">
    <property type="entry name" value="Acyl_CoA_acyltransferase"/>
</dbReference>
<organism evidence="2 3">
    <name type="scientific">Aquella oligotrophica</name>
    <dbReference type="NCBI Taxonomy" id="2067065"/>
    <lineage>
        <taxon>Bacteria</taxon>
        <taxon>Pseudomonadati</taxon>
        <taxon>Pseudomonadota</taxon>
        <taxon>Betaproteobacteria</taxon>
        <taxon>Neisseriales</taxon>
        <taxon>Neisseriaceae</taxon>
        <taxon>Aquella</taxon>
    </lineage>
</organism>
<dbReference type="InterPro" id="IPR053144">
    <property type="entry name" value="Acetyltransferase_Butenolide"/>
</dbReference>
<accession>A0A2I7N326</accession>
<dbReference type="EMBL" id="CP024847">
    <property type="protein sequence ID" value="AUR50848.1"/>
    <property type="molecule type" value="Genomic_DNA"/>
</dbReference>